<feature type="transmembrane region" description="Helical" evidence="8">
    <location>
        <begin position="274"/>
        <end position="295"/>
    </location>
</feature>
<dbReference type="PANTHER" id="PTHR23501">
    <property type="entry name" value="MAJOR FACILITATOR SUPERFAMILY"/>
    <property type="match status" value="1"/>
</dbReference>
<evidence type="ECO:0000256" key="3">
    <source>
        <dbReference type="ARBA" id="ARBA00022448"/>
    </source>
</evidence>
<evidence type="ECO:0000256" key="6">
    <source>
        <dbReference type="ARBA" id="ARBA00023136"/>
    </source>
</evidence>
<feature type="transmembrane region" description="Helical" evidence="8">
    <location>
        <begin position="244"/>
        <end position="262"/>
    </location>
</feature>
<evidence type="ECO:0000256" key="5">
    <source>
        <dbReference type="ARBA" id="ARBA00022989"/>
    </source>
</evidence>
<feature type="transmembrane region" description="Helical" evidence="8">
    <location>
        <begin position="140"/>
        <end position="159"/>
    </location>
</feature>
<keyword evidence="3" id="KW-0813">Transport</keyword>
<feature type="transmembrane region" description="Helical" evidence="8">
    <location>
        <begin position="103"/>
        <end position="120"/>
    </location>
</feature>
<dbReference type="SUPFAM" id="SSF103473">
    <property type="entry name" value="MFS general substrate transporter"/>
    <property type="match status" value="1"/>
</dbReference>
<comment type="caution">
    <text evidence="9">The sequence shown here is derived from an EMBL/GenBank/DDBJ whole genome shotgun (WGS) entry which is preliminary data.</text>
</comment>
<dbReference type="OrthoDB" id="10021397at2759"/>
<keyword evidence="5 8" id="KW-1133">Transmembrane helix</keyword>
<reference evidence="9 10" key="1">
    <citation type="submission" date="2020-03" db="EMBL/GenBank/DDBJ databases">
        <title>Draft Genome Sequence of Cudoniella acicularis.</title>
        <authorList>
            <person name="Buettner E."/>
            <person name="Kellner H."/>
        </authorList>
    </citation>
    <scope>NUCLEOTIDE SEQUENCE [LARGE SCALE GENOMIC DNA]</scope>
    <source>
        <strain evidence="9 10">DSM 108380</strain>
    </source>
</reference>
<sequence>MALKVEQADTAGDATGNTTPQQSSIDIEKILFLDLNTAKEKTIKYLMIGSVLLFEIGSAVCGVAPTMNAMIVGRVIAGSGGVGMYLGALTYNSVFTSMKERPIYNAAIAALVAPVYIFLFPRYNSKPDVSGSTKLKQMDWVVFGVFLFAYIFQQVYCIFTTAERRLFPVQILKSRTIVLLYIAYAAAAAGVFVSIYYIPLFFQFTRGDSAIKAAIRLLLFICIMIFFVMLAGGLLLVLGRYMPIYIIAGVFMTIGGVLMHTVDASTNTGAVYGYEVLVAIGAGLSLQVAYSVAVMKVKPEEVFGATGVMNVSQIGSAAIALSLANIIFQNVGFIKLRDALTGRSFSAEELRGALAGAKSTILASDDPNVQKLAIDAIVDTIGLIWILVIVTGAVSIVSGAFMKREKLALQ</sequence>
<feature type="transmembrane region" description="Helical" evidence="8">
    <location>
        <begin position="381"/>
        <end position="402"/>
    </location>
</feature>
<evidence type="ECO:0000256" key="4">
    <source>
        <dbReference type="ARBA" id="ARBA00022692"/>
    </source>
</evidence>
<evidence type="ECO:0000313" key="9">
    <source>
        <dbReference type="EMBL" id="KAF4634581.1"/>
    </source>
</evidence>
<evidence type="ECO:0000256" key="7">
    <source>
        <dbReference type="SAM" id="MobiDB-lite"/>
    </source>
</evidence>
<feature type="transmembrane region" description="Helical" evidence="8">
    <location>
        <begin position="307"/>
        <end position="328"/>
    </location>
</feature>
<protein>
    <submittedName>
        <fullName evidence="9">Uncharacterized protein</fullName>
    </submittedName>
</protein>
<evidence type="ECO:0000313" key="10">
    <source>
        <dbReference type="Proteomes" id="UP000566819"/>
    </source>
</evidence>
<gene>
    <name evidence="9" type="ORF">G7Y89_g3528</name>
</gene>
<dbReference type="AlphaFoldDB" id="A0A8H4RT27"/>
<keyword evidence="6 8" id="KW-0472">Membrane</keyword>
<dbReference type="InterPro" id="IPR036259">
    <property type="entry name" value="MFS_trans_sf"/>
</dbReference>
<dbReference type="Pfam" id="PF07690">
    <property type="entry name" value="MFS_1"/>
    <property type="match status" value="1"/>
</dbReference>
<dbReference type="GO" id="GO:0022857">
    <property type="term" value="F:transmembrane transporter activity"/>
    <property type="evidence" value="ECO:0007669"/>
    <property type="project" value="InterPro"/>
</dbReference>
<evidence type="ECO:0000256" key="2">
    <source>
        <dbReference type="ARBA" id="ARBA00007520"/>
    </source>
</evidence>
<dbReference type="Gene3D" id="1.20.1250.20">
    <property type="entry name" value="MFS general substrate transporter like domains"/>
    <property type="match status" value="1"/>
</dbReference>
<feature type="transmembrane region" description="Helical" evidence="8">
    <location>
        <begin position="71"/>
        <end position="91"/>
    </location>
</feature>
<accession>A0A8H4RT27</accession>
<feature type="region of interest" description="Disordered" evidence="7">
    <location>
        <begin position="1"/>
        <end position="21"/>
    </location>
</feature>
<keyword evidence="10" id="KW-1185">Reference proteome</keyword>
<keyword evidence="4 8" id="KW-0812">Transmembrane</keyword>
<evidence type="ECO:0000256" key="8">
    <source>
        <dbReference type="SAM" id="Phobius"/>
    </source>
</evidence>
<proteinExistence type="inferred from homology"/>
<feature type="transmembrane region" description="Helical" evidence="8">
    <location>
        <begin position="45"/>
        <end position="65"/>
    </location>
</feature>
<evidence type="ECO:0000256" key="1">
    <source>
        <dbReference type="ARBA" id="ARBA00004141"/>
    </source>
</evidence>
<comment type="similarity">
    <text evidence="2">Belongs to the major facilitator superfamily. TCR/Tet family.</text>
</comment>
<feature type="compositionally biased region" description="Low complexity" evidence="7">
    <location>
        <begin position="8"/>
        <end position="19"/>
    </location>
</feature>
<dbReference type="InterPro" id="IPR011701">
    <property type="entry name" value="MFS"/>
</dbReference>
<organism evidence="9 10">
    <name type="scientific">Cudoniella acicularis</name>
    <dbReference type="NCBI Taxonomy" id="354080"/>
    <lineage>
        <taxon>Eukaryota</taxon>
        <taxon>Fungi</taxon>
        <taxon>Dikarya</taxon>
        <taxon>Ascomycota</taxon>
        <taxon>Pezizomycotina</taxon>
        <taxon>Leotiomycetes</taxon>
        <taxon>Helotiales</taxon>
        <taxon>Tricladiaceae</taxon>
        <taxon>Cudoniella</taxon>
    </lineage>
</organism>
<dbReference type="EMBL" id="JAAMPI010000174">
    <property type="protein sequence ID" value="KAF4634581.1"/>
    <property type="molecule type" value="Genomic_DNA"/>
</dbReference>
<name>A0A8H4RT27_9HELO</name>
<comment type="subcellular location">
    <subcellularLocation>
        <location evidence="1">Membrane</location>
        <topology evidence="1">Multi-pass membrane protein</topology>
    </subcellularLocation>
</comment>
<feature type="transmembrane region" description="Helical" evidence="8">
    <location>
        <begin position="179"/>
        <end position="202"/>
    </location>
</feature>
<dbReference type="PANTHER" id="PTHR23501:SF12">
    <property type="entry name" value="MAJOR FACILITATOR SUPERFAMILY (MFS) PROFILE DOMAIN-CONTAINING PROTEIN-RELATED"/>
    <property type="match status" value="1"/>
</dbReference>
<dbReference type="Proteomes" id="UP000566819">
    <property type="component" value="Unassembled WGS sequence"/>
</dbReference>
<feature type="transmembrane region" description="Helical" evidence="8">
    <location>
        <begin position="214"/>
        <end position="237"/>
    </location>
</feature>
<dbReference type="GO" id="GO:0005886">
    <property type="term" value="C:plasma membrane"/>
    <property type="evidence" value="ECO:0007669"/>
    <property type="project" value="TreeGrafter"/>
</dbReference>